<dbReference type="PROSITE" id="PS50893">
    <property type="entry name" value="ABC_TRANSPORTER_2"/>
    <property type="match status" value="1"/>
</dbReference>
<dbReference type="GO" id="GO:0005743">
    <property type="term" value="C:mitochondrial inner membrane"/>
    <property type="evidence" value="ECO:0007669"/>
    <property type="project" value="UniProtKB-SubCell"/>
</dbReference>
<dbReference type="PROSITE" id="PS50929">
    <property type="entry name" value="ABC_TM1F"/>
    <property type="match status" value="1"/>
</dbReference>
<dbReference type="PANTHER" id="PTHR43394">
    <property type="entry name" value="ATP-DEPENDENT PERMEASE MDL1, MITOCHONDRIAL"/>
    <property type="match status" value="1"/>
</dbReference>
<comment type="subcellular location">
    <subcellularLocation>
        <location evidence="1">Mitochondrion inner membrane</location>
        <topology evidence="1">Multi-pass membrane protein</topology>
    </subcellularLocation>
</comment>
<feature type="transmembrane region" description="Helical" evidence="8">
    <location>
        <begin position="79"/>
        <end position="96"/>
    </location>
</feature>
<feature type="non-terminal residue" evidence="11">
    <location>
        <position position="1"/>
    </location>
</feature>
<keyword evidence="6 8" id="KW-1133">Transmembrane helix</keyword>
<feature type="transmembrane region" description="Helical" evidence="8">
    <location>
        <begin position="102"/>
        <end position="122"/>
    </location>
</feature>
<dbReference type="EMBL" id="KB868113">
    <property type="protein sequence ID" value="EOD11253.1"/>
    <property type="molecule type" value="Genomic_DNA"/>
</dbReference>
<dbReference type="SUPFAM" id="SSF52540">
    <property type="entry name" value="P-loop containing nucleoside triphosphate hydrolases"/>
    <property type="match status" value="1"/>
</dbReference>
<dbReference type="Gene3D" id="1.20.1560.10">
    <property type="entry name" value="ABC transporter type 1, transmembrane domain"/>
    <property type="match status" value="1"/>
</dbReference>
<dbReference type="Pfam" id="PF00664">
    <property type="entry name" value="ABC_membrane"/>
    <property type="match status" value="1"/>
</dbReference>
<feature type="transmembrane region" description="Helical" evidence="8">
    <location>
        <begin position="6"/>
        <end position="27"/>
    </location>
</feature>
<proteinExistence type="predicted"/>
<evidence type="ECO:0000256" key="4">
    <source>
        <dbReference type="ARBA" id="ARBA00022741"/>
    </source>
</evidence>
<dbReference type="Gene3D" id="3.40.50.300">
    <property type="entry name" value="P-loop containing nucleotide triphosphate hydrolases"/>
    <property type="match status" value="1"/>
</dbReference>
<feature type="domain" description="ABC transmembrane type-1" evidence="10">
    <location>
        <begin position="1"/>
        <end position="244"/>
    </location>
</feature>
<dbReference type="InterPro" id="IPR036640">
    <property type="entry name" value="ABC1_TM_sf"/>
</dbReference>
<evidence type="ECO:0000256" key="1">
    <source>
        <dbReference type="ARBA" id="ARBA00004448"/>
    </source>
</evidence>
<evidence type="ECO:0000313" key="11">
    <source>
        <dbReference type="EMBL" id="EOD11253.1"/>
    </source>
</evidence>
<evidence type="ECO:0000256" key="8">
    <source>
        <dbReference type="SAM" id="Phobius"/>
    </source>
</evidence>
<dbReference type="Pfam" id="PF00005">
    <property type="entry name" value="ABC_tran"/>
    <property type="match status" value="1"/>
</dbReference>
<feature type="transmembrane region" description="Helical" evidence="8">
    <location>
        <begin position="215"/>
        <end position="235"/>
    </location>
</feature>
<sequence length="528" mass="56167">AVLQLACVFVAGGFFSFVRGYLFTLAGERVVARLRRRLFSALVRQEVSFFDANTTGELMNRLASDTTVIQSAVTVNVSMGLRFGAQVVLGLVLIFAESWKLSLLMLAVVPAIVAVGVVYGRFMKRFSKQYQAALARAADVAQECFSGIRTVRSFANEPREADRYDGAVDESFGLGRKKALAYGAFGSLIGTTGQFAVVGVLWYGGALVIAGEMSLGTLTSFLLYTVVIAGCLGGLSDLFGSLMNALGASSRVFALLDASPARPLAEGLRPERVRGQLHLSDVSFSYPARPEALVLDGVSLRIEPGSVVALCGPSGSGKSTVIGLLERWYEPTRGSITLDGVPLASIDGSWWRKQVALVAQEPVLFACSIRDNIAYGKPAAADDEVRAAASTANAEAFVDAFPRGFDTMVGERGVQLSGGQKQRIAIARALLVDPKVLLLDEATSALDSESEFVVQEAIDRLMASRTTVVIAHRLSTIRDASLICVVSKGRIVERGTHQELMAATGLYKQLTARQALGPGGGRRIGSGP</sequence>
<dbReference type="GO" id="GO:0016887">
    <property type="term" value="F:ATP hydrolysis activity"/>
    <property type="evidence" value="ECO:0007669"/>
    <property type="project" value="InterPro"/>
</dbReference>
<keyword evidence="7 8" id="KW-0472">Membrane</keyword>
<dbReference type="OMA" id="CRLYEPQ"/>
<organism evidence="11">
    <name type="scientific">Emiliania huxleyi</name>
    <name type="common">Coccolithophore</name>
    <name type="synonym">Pontosphaera huxleyi</name>
    <dbReference type="NCBI Taxonomy" id="2903"/>
    <lineage>
        <taxon>Eukaryota</taxon>
        <taxon>Haptista</taxon>
        <taxon>Haptophyta</taxon>
        <taxon>Prymnesiophyceae</taxon>
        <taxon>Isochrysidales</taxon>
        <taxon>Noelaerhabdaceae</taxon>
        <taxon>Emiliania</taxon>
    </lineage>
</organism>
<protein>
    <submittedName>
        <fullName evidence="11">Putative ABC transporter</fullName>
    </submittedName>
</protein>
<dbReference type="PANTHER" id="PTHR43394:SF1">
    <property type="entry name" value="ATP-BINDING CASSETTE SUB-FAMILY B MEMBER 10, MITOCHONDRIAL"/>
    <property type="match status" value="1"/>
</dbReference>
<evidence type="ECO:0000256" key="7">
    <source>
        <dbReference type="ARBA" id="ARBA00023136"/>
    </source>
</evidence>
<dbReference type="GO" id="GO:0015421">
    <property type="term" value="F:ABC-type oligopeptide transporter activity"/>
    <property type="evidence" value="ECO:0007669"/>
    <property type="project" value="TreeGrafter"/>
</dbReference>
<dbReference type="CDD" id="cd03249">
    <property type="entry name" value="ABC_MTABC3_MDL1_MDL2"/>
    <property type="match status" value="1"/>
</dbReference>
<feature type="transmembrane region" description="Helical" evidence="8">
    <location>
        <begin position="179"/>
        <end position="203"/>
    </location>
</feature>
<dbReference type="GO" id="GO:0090374">
    <property type="term" value="P:oligopeptide export from mitochondrion"/>
    <property type="evidence" value="ECO:0007669"/>
    <property type="project" value="TreeGrafter"/>
</dbReference>
<gene>
    <name evidence="11" type="ORF">EMIHUDRAFT_76857</name>
</gene>
<dbReference type="AlphaFoldDB" id="R1BMQ2"/>
<keyword evidence="4" id="KW-0547">Nucleotide-binding</keyword>
<dbReference type="RefSeq" id="XP_005763682.1">
    <property type="nucleotide sequence ID" value="XM_005763625.1"/>
</dbReference>
<evidence type="ECO:0000259" key="10">
    <source>
        <dbReference type="PROSITE" id="PS50929"/>
    </source>
</evidence>
<dbReference type="GO" id="GO:0005524">
    <property type="term" value="F:ATP binding"/>
    <property type="evidence" value="ECO:0007669"/>
    <property type="project" value="UniProtKB-KW"/>
</dbReference>
<dbReference type="SUPFAM" id="SSF90123">
    <property type="entry name" value="ABC transporter transmembrane region"/>
    <property type="match status" value="1"/>
</dbReference>
<dbReference type="HOGENOM" id="CLU_000604_84_3_1"/>
<evidence type="ECO:0000256" key="6">
    <source>
        <dbReference type="ARBA" id="ARBA00022989"/>
    </source>
</evidence>
<dbReference type="InterPro" id="IPR003439">
    <property type="entry name" value="ABC_transporter-like_ATP-bd"/>
</dbReference>
<dbReference type="FunFam" id="1.20.1560.10:FF:000058">
    <property type="entry name" value="ABC transporter B family member 25"/>
    <property type="match status" value="1"/>
</dbReference>
<reference evidence="11" key="1">
    <citation type="submission" date="2012-07" db="EMBL/GenBank/DDBJ databases">
        <title>Genome variability drives Emilianias global distribution.</title>
        <authorList>
            <consortium name="DOE Joint Genome Institute"/>
            <person name="Read B."/>
            <person name="Kegel J."/>
            <person name="Klute M."/>
            <person name="Kuo A."/>
            <person name="Lefebvre S.C."/>
            <person name="Maumus F."/>
            <person name="Mayer C."/>
            <person name="Miller J."/>
            <person name="Allen A."/>
            <person name="Bidle K."/>
            <person name="Borodovsky M."/>
            <person name="Bowler C."/>
            <person name="Brownlee C."/>
            <person name="Claverie J.-M."/>
            <person name="Cock M."/>
            <person name="De Vargas C."/>
            <person name="Elias M."/>
            <person name="Frickenhaus S."/>
            <person name="Gladyshev V.N."/>
            <person name="Gonzalez K."/>
            <person name="Guda C."/>
            <person name="Hadaegh A."/>
            <person name="Herman E."/>
            <person name="Iglesias-Rodriguez D."/>
            <person name="Jones B."/>
            <person name="Lawson T."/>
            <person name="Leese F."/>
            <person name="Lin Y.-C."/>
            <person name="Lindquist E."/>
            <person name="Lobanov A."/>
            <person name="Lucas S."/>
            <person name="Malik S.-H.B."/>
            <person name="Marsh M.E."/>
            <person name="Mock T."/>
            <person name="Monier A."/>
            <person name="Moreau H."/>
            <person name="Mueller-Roeber B."/>
            <person name="Napier J."/>
            <person name="Ogata H."/>
            <person name="Parker M."/>
            <person name="Probert I."/>
            <person name="Quesneville H."/>
            <person name="Raines C."/>
            <person name="Rensing S."/>
            <person name="Riano-Pachon D.M."/>
            <person name="Richier S."/>
            <person name="Rokitta S."/>
            <person name="Salamov A."/>
            <person name="Sarno A.F."/>
            <person name="Schmutz J."/>
            <person name="Schroeder D."/>
            <person name="Shiraiwa Y."/>
            <person name="Soanes D.M."/>
            <person name="Valentin K."/>
            <person name="Van Der Giezen M."/>
            <person name="Van Der Peer Y."/>
            <person name="Vardi A."/>
            <person name="Verret F."/>
            <person name="Von Dassow P."/>
            <person name="Wheeler G."/>
            <person name="Williams B."/>
            <person name="Wilson W."/>
            <person name="Wolfe G."/>
            <person name="Wurch L.L."/>
            <person name="Young J."/>
            <person name="Dacks J.B."/>
            <person name="Delwiche C.F."/>
            <person name="Dyhrman S."/>
            <person name="Glockner G."/>
            <person name="John U."/>
            <person name="Richards T."/>
            <person name="Worden A.Z."/>
            <person name="Zhang X."/>
            <person name="Grigoriev I.V."/>
        </authorList>
    </citation>
    <scope>NUCLEOTIDE SEQUENCE</scope>
    <source>
        <strain evidence="11">CCMP1516</strain>
    </source>
</reference>
<dbReference type="SMART" id="SM00382">
    <property type="entry name" value="AAA"/>
    <property type="match status" value="1"/>
</dbReference>
<keyword evidence="3 8" id="KW-0812">Transmembrane</keyword>
<dbReference type="InterPro" id="IPR039421">
    <property type="entry name" value="Type_1_exporter"/>
</dbReference>
<dbReference type="GeneID" id="17257405"/>
<feature type="domain" description="ABC transporter" evidence="9">
    <location>
        <begin position="277"/>
        <end position="513"/>
    </location>
</feature>
<dbReference type="FunFam" id="3.40.50.300:FF:000403">
    <property type="entry name" value="ATP-binding cassette sub-family B member 8, mitochondrial"/>
    <property type="match status" value="1"/>
</dbReference>
<dbReference type="InterPro" id="IPR027417">
    <property type="entry name" value="P-loop_NTPase"/>
</dbReference>
<dbReference type="InterPro" id="IPR003593">
    <property type="entry name" value="AAA+_ATPase"/>
</dbReference>
<dbReference type="InterPro" id="IPR017871">
    <property type="entry name" value="ABC_transporter-like_CS"/>
</dbReference>
<evidence type="ECO:0000256" key="3">
    <source>
        <dbReference type="ARBA" id="ARBA00022692"/>
    </source>
</evidence>
<dbReference type="PROSITE" id="PS00211">
    <property type="entry name" value="ABC_TRANSPORTER_1"/>
    <property type="match status" value="1"/>
</dbReference>
<evidence type="ECO:0000256" key="5">
    <source>
        <dbReference type="ARBA" id="ARBA00022840"/>
    </source>
</evidence>
<dbReference type="KEGG" id="ehx:EMIHUDRAFT_76857"/>
<dbReference type="PIRSF" id="PIRSF002773">
    <property type="entry name" value="ABC_prm/ATPase_B"/>
    <property type="match status" value="1"/>
</dbReference>
<keyword evidence="5" id="KW-0067">ATP-binding</keyword>
<evidence type="ECO:0000259" key="9">
    <source>
        <dbReference type="PROSITE" id="PS50893"/>
    </source>
</evidence>
<evidence type="ECO:0000256" key="2">
    <source>
        <dbReference type="ARBA" id="ARBA00022448"/>
    </source>
</evidence>
<dbReference type="InterPro" id="IPR011527">
    <property type="entry name" value="ABC1_TM_dom"/>
</dbReference>
<accession>R1BMQ2</accession>
<name>R1BMQ2_EMIHU</name>
<keyword evidence="2" id="KW-0813">Transport</keyword>